<evidence type="ECO:0000313" key="3">
    <source>
        <dbReference type="EMBL" id="GIO47604.1"/>
    </source>
</evidence>
<dbReference type="Pfam" id="PF12945">
    <property type="entry name" value="PilZNR"/>
    <property type="match status" value="1"/>
</dbReference>
<reference evidence="3 4" key="1">
    <citation type="submission" date="2021-03" db="EMBL/GenBank/DDBJ databases">
        <title>Antimicrobial resistance genes in bacteria isolated from Japanese honey, and their potential for conferring macrolide and lincosamide resistance in the American foulbrood pathogen Paenibacillus larvae.</title>
        <authorList>
            <person name="Okamoto M."/>
            <person name="Kumagai M."/>
            <person name="Kanamori H."/>
            <person name="Takamatsu D."/>
        </authorList>
    </citation>
    <scope>NUCLEOTIDE SEQUENCE [LARGE SCALE GENOMIC DNA]</scope>
    <source>
        <strain evidence="3 4">J34TS1</strain>
    </source>
</reference>
<feature type="domain" description="Type III secretion system flagellar brake protein YcgR PilZN" evidence="2">
    <location>
        <begin position="11"/>
        <end position="100"/>
    </location>
</feature>
<comment type="caution">
    <text evidence="3">The sequence shown here is derived from an EMBL/GenBank/DDBJ whole genome shotgun (WGS) entry which is preliminary data.</text>
</comment>
<proteinExistence type="predicted"/>
<dbReference type="Proteomes" id="UP000682811">
    <property type="component" value="Unassembled WGS sequence"/>
</dbReference>
<accession>A0A920CRY7</accession>
<keyword evidence="4" id="KW-1185">Reference proteome</keyword>
<gene>
    <name evidence="3" type="ORF">J34TS1_23690</name>
</gene>
<evidence type="ECO:0000259" key="2">
    <source>
        <dbReference type="Pfam" id="PF12945"/>
    </source>
</evidence>
<dbReference type="Pfam" id="PF07238">
    <property type="entry name" value="PilZ"/>
    <property type="match status" value="1"/>
</dbReference>
<dbReference type="Gene3D" id="2.40.10.220">
    <property type="entry name" value="predicted glycosyltransferase like domains"/>
    <property type="match status" value="1"/>
</dbReference>
<name>A0A920CRY7_9BACL</name>
<protein>
    <recommendedName>
        <fullName evidence="5">Glycosyl transferase</fullName>
    </recommendedName>
</protein>
<dbReference type="InterPro" id="IPR009875">
    <property type="entry name" value="PilZ_domain"/>
</dbReference>
<dbReference type="GO" id="GO:0035438">
    <property type="term" value="F:cyclic-di-GMP binding"/>
    <property type="evidence" value="ECO:0007669"/>
    <property type="project" value="InterPro"/>
</dbReference>
<dbReference type="InterPro" id="IPR009926">
    <property type="entry name" value="T3SS_YcgR_PilZN"/>
</dbReference>
<evidence type="ECO:0008006" key="5">
    <source>
        <dbReference type="Google" id="ProtNLM"/>
    </source>
</evidence>
<dbReference type="AlphaFoldDB" id="A0A920CRY7"/>
<feature type="domain" description="PilZ" evidence="1">
    <location>
        <begin position="109"/>
        <end position="216"/>
    </location>
</feature>
<dbReference type="EMBL" id="BORT01000009">
    <property type="protein sequence ID" value="GIO47604.1"/>
    <property type="molecule type" value="Genomic_DNA"/>
</dbReference>
<sequence>MKLAVSFLYPKIGDLLFIHIDSGDEKESKIGYKSRIADIDEESILIEVPIREDNGQLKKMFAGDELSLYFMTEGGVKNYFNSFVTGFKEDVIRMVRIRRPEPDSISKIQRRSFLRVNAELEVAVKTDKMFHFLTRTEDVGGGGISLSCDENHNVAEGDKLSCWVVVPYKNGSIEHVPFEGEIVRIKILEKGRKIAMVRITSVTDMERQKLIRFCFERQLDFRR</sequence>
<organism evidence="3 4">
    <name type="scientific">Paenibacillus azoreducens</name>
    <dbReference type="NCBI Taxonomy" id="116718"/>
    <lineage>
        <taxon>Bacteria</taxon>
        <taxon>Bacillati</taxon>
        <taxon>Bacillota</taxon>
        <taxon>Bacilli</taxon>
        <taxon>Bacillales</taxon>
        <taxon>Paenibacillaceae</taxon>
        <taxon>Paenibacillus</taxon>
    </lineage>
</organism>
<evidence type="ECO:0000259" key="1">
    <source>
        <dbReference type="Pfam" id="PF07238"/>
    </source>
</evidence>
<evidence type="ECO:0000313" key="4">
    <source>
        <dbReference type="Proteomes" id="UP000682811"/>
    </source>
</evidence>